<protein>
    <submittedName>
        <fullName evidence="5">O-acyltransferase like protein-like</fullName>
    </submittedName>
</protein>
<sequence>MAHSRHTTSLQIACVVILCLSRVEATVGNLQFPVPLEELLWSDHGPQKGNESEQDSLGLFIRDQVNRLNLHSVMERIIDEQSFENRYIQRWLSPIVGVSNITVTTQSNVSSECLHQLTGWISNMQRLSGWALKMLDSWGKIQAGVLSGRLQWLGSFRECYSVQGFLDDGQTGLVKGRYCSLESKLHSSVKQYKFNVFEGICVPDACHSKDIQVFVDVLLHMTRVDKVLLKTHTTCKNAETTFTNSIIIFFVIFLLLLLLAFTATLVDLKSARFAPVSAACDIHADNHDRNGVVNGNSSLVGSAYHTVNARDKVEDERSPFLRYHSNQKKRRIGRELLLSFSLKSNWSQLFCLKPQQGAGFLTCLEGIRTITLVWIIYEHVLLNTLAFAENTGEFIKDGVTSLWTPIVSNGTVSCDTFFTMSSLVLTYSMLKSMNECNGKVKWFQYYVNRYFRLTPLMIFVVMFYWKTFPSWASGPWWLSQAQHEKHCYGTWWRDLLYMNNFLGGCYHVTWYLAVDMQLYLISPIFLLALYRKPAVGICLLTVCTLASISYTLYLSYTKHLTHVLVKMKHRASQKFFRDQYYVLPWCRAPPYLIGMVMGYVLHRTRMKISINWKWQIFGWIIFILIHISNFYSVQHAFVFYPDYSPLSPAENSAYISLTRPAWSLGVCWVIVICVTGNAGVINSFLSLPIWAVGGRLSYAGYLTHLFVVFWYLYSRTKSVRVDYWGVLIDTSGILLITFFISVFLTLLIEMPLKNILGLLLKK</sequence>
<feature type="domain" description="Nose resistant-to-fluoxetine protein N-terminal" evidence="3">
    <location>
        <begin position="110"/>
        <end position="231"/>
    </location>
</feature>
<accession>A0ABM1A5K0</accession>
<feature type="transmembrane region" description="Helical" evidence="1">
    <location>
        <begin position="696"/>
        <end position="713"/>
    </location>
</feature>
<dbReference type="PANTHER" id="PTHR11161:SF0">
    <property type="entry name" value="O-ACYLTRANSFERASE LIKE PROTEIN"/>
    <property type="match status" value="1"/>
</dbReference>
<dbReference type="GeneID" id="101847126"/>
<dbReference type="PANTHER" id="PTHR11161">
    <property type="entry name" value="O-ACYLTRANSFERASE"/>
    <property type="match status" value="1"/>
</dbReference>
<feature type="transmembrane region" description="Helical" evidence="1">
    <location>
        <begin position="733"/>
        <end position="752"/>
    </location>
</feature>
<reference evidence="5" key="1">
    <citation type="submission" date="2025-08" db="UniProtKB">
        <authorList>
            <consortium name="RefSeq"/>
        </authorList>
    </citation>
    <scope>IDENTIFICATION</scope>
</reference>
<evidence type="ECO:0000259" key="3">
    <source>
        <dbReference type="SMART" id="SM00703"/>
    </source>
</evidence>
<keyword evidence="1" id="KW-1133">Transmembrane helix</keyword>
<dbReference type="RefSeq" id="XP_012941247.1">
    <property type="nucleotide sequence ID" value="XM_013085793.1"/>
</dbReference>
<feature type="chain" id="PRO_5046647279" evidence="2">
    <location>
        <begin position="26"/>
        <end position="762"/>
    </location>
</feature>
<dbReference type="SMART" id="SM00703">
    <property type="entry name" value="NRF"/>
    <property type="match status" value="1"/>
</dbReference>
<name>A0ABM1A5K0_APLCA</name>
<feature type="transmembrane region" description="Helical" evidence="1">
    <location>
        <begin position="246"/>
        <end position="266"/>
    </location>
</feature>
<keyword evidence="4" id="KW-1185">Reference proteome</keyword>
<feature type="transmembrane region" description="Helical" evidence="1">
    <location>
        <begin position="614"/>
        <end position="640"/>
    </location>
</feature>
<evidence type="ECO:0000256" key="1">
    <source>
        <dbReference type="SAM" id="Phobius"/>
    </source>
</evidence>
<feature type="transmembrane region" description="Helical" evidence="1">
    <location>
        <begin position="450"/>
        <end position="468"/>
    </location>
</feature>
<dbReference type="Proteomes" id="UP000694888">
    <property type="component" value="Unplaced"/>
</dbReference>
<keyword evidence="1" id="KW-0812">Transmembrane</keyword>
<evidence type="ECO:0000313" key="5">
    <source>
        <dbReference type="RefSeq" id="XP_012941247.1"/>
    </source>
</evidence>
<evidence type="ECO:0000313" key="4">
    <source>
        <dbReference type="Proteomes" id="UP000694888"/>
    </source>
</evidence>
<feature type="signal peptide" evidence="2">
    <location>
        <begin position="1"/>
        <end position="25"/>
    </location>
</feature>
<dbReference type="InterPro" id="IPR002656">
    <property type="entry name" value="Acyl_transf_3_dom"/>
</dbReference>
<evidence type="ECO:0000256" key="2">
    <source>
        <dbReference type="SAM" id="SignalP"/>
    </source>
</evidence>
<keyword evidence="1" id="KW-0472">Membrane</keyword>
<dbReference type="Pfam" id="PF01757">
    <property type="entry name" value="Acyl_transf_3"/>
    <property type="match status" value="1"/>
</dbReference>
<feature type="transmembrane region" description="Helical" evidence="1">
    <location>
        <begin position="508"/>
        <end position="530"/>
    </location>
</feature>
<feature type="transmembrane region" description="Helical" evidence="1">
    <location>
        <begin position="537"/>
        <end position="556"/>
    </location>
</feature>
<gene>
    <name evidence="5" type="primary">LOC101847126</name>
</gene>
<dbReference type="Pfam" id="PF20146">
    <property type="entry name" value="NRF"/>
    <property type="match status" value="1"/>
</dbReference>
<keyword evidence="2" id="KW-0732">Signal</keyword>
<organism evidence="4 5">
    <name type="scientific">Aplysia californica</name>
    <name type="common">California sea hare</name>
    <dbReference type="NCBI Taxonomy" id="6500"/>
    <lineage>
        <taxon>Eukaryota</taxon>
        <taxon>Metazoa</taxon>
        <taxon>Spiralia</taxon>
        <taxon>Lophotrochozoa</taxon>
        <taxon>Mollusca</taxon>
        <taxon>Gastropoda</taxon>
        <taxon>Heterobranchia</taxon>
        <taxon>Euthyneura</taxon>
        <taxon>Tectipleura</taxon>
        <taxon>Aplysiida</taxon>
        <taxon>Aplysioidea</taxon>
        <taxon>Aplysiidae</taxon>
        <taxon>Aplysia</taxon>
    </lineage>
</organism>
<dbReference type="InterPro" id="IPR006621">
    <property type="entry name" value="Nose-resist-to-fluoxetine_N"/>
</dbReference>
<feature type="transmembrane region" description="Helical" evidence="1">
    <location>
        <begin position="406"/>
        <end position="430"/>
    </location>
</feature>
<feature type="transmembrane region" description="Helical" evidence="1">
    <location>
        <begin position="582"/>
        <end position="602"/>
    </location>
</feature>
<dbReference type="InterPro" id="IPR052728">
    <property type="entry name" value="O2_lipid_transport_reg"/>
</dbReference>
<feature type="transmembrane region" description="Helical" evidence="1">
    <location>
        <begin position="660"/>
        <end position="684"/>
    </location>
</feature>
<proteinExistence type="predicted"/>